<dbReference type="EMBL" id="CCNB01000004">
    <property type="protein sequence ID" value="CDX25364.1"/>
    <property type="molecule type" value="Genomic_DNA"/>
</dbReference>
<accession>A0A090E6R7</accession>
<gene>
    <name evidence="2" type="ORF">MPL1032_270158</name>
    <name evidence="1" type="ORF">MPLDJ20_120101</name>
</gene>
<dbReference type="Proteomes" id="UP000046373">
    <property type="component" value="Unassembled WGS sequence"/>
</dbReference>
<dbReference type="AlphaFoldDB" id="A0A090E6R7"/>
<dbReference type="Proteomes" id="UP000182888">
    <property type="component" value="Unassembled WGS sequence"/>
</dbReference>
<reference evidence="1 3" key="3">
    <citation type="submission" date="2014-08" db="EMBL/GenBank/DDBJ databases">
        <authorList>
            <person name="Moulin Lionel"/>
        </authorList>
    </citation>
    <scope>NUCLEOTIDE SEQUENCE [LARGE SCALE GENOMIC DNA]</scope>
</reference>
<evidence type="ECO:0000313" key="4">
    <source>
        <dbReference type="Proteomes" id="UP000182888"/>
    </source>
</evidence>
<evidence type="ECO:0000313" key="3">
    <source>
        <dbReference type="Proteomes" id="UP000046373"/>
    </source>
</evidence>
<organism evidence="1 3">
    <name type="scientific">Mesorhizobium plurifarium</name>
    <dbReference type="NCBI Taxonomy" id="69974"/>
    <lineage>
        <taxon>Bacteria</taxon>
        <taxon>Pseudomonadati</taxon>
        <taxon>Pseudomonadota</taxon>
        <taxon>Alphaproteobacteria</taxon>
        <taxon>Hyphomicrobiales</taxon>
        <taxon>Phyllobacteriaceae</taxon>
        <taxon>Mesorhizobium</taxon>
    </lineage>
</organism>
<proteinExistence type="predicted"/>
<evidence type="ECO:0000313" key="1">
    <source>
        <dbReference type="EMBL" id="CDX25364.1"/>
    </source>
</evidence>
<evidence type="ECO:0000313" key="2">
    <source>
        <dbReference type="EMBL" id="CDX59877.1"/>
    </source>
</evidence>
<reference evidence="2" key="1">
    <citation type="submission" date="2014-08" db="EMBL/GenBank/DDBJ databases">
        <title>DNA barcoding of Bradysia (Diptera: Sciaridae) for detection of the immature stages on agricultural crops.</title>
        <authorList>
            <person name="Shin S."/>
            <person name="Jung S."/>
            <person name="Heller K."/>
            <person name="Menzel F."/>
            <person name="Hong T.-K."/>
            <person name="Lee H."/>
            <person name="Lee S."/>
        </authorList>
    </citation>
    <scope>NUCLEOTIDE SEQUENCE</scope>
</reference>
<dbReference type="EMBL" id="CCND01000020">
    <property type="protein sequence ID" value="CDX59877.1"/>
    <property type="molecule type" value="Genomic_DNA"/>
</dbReference>
<protein>
    <submittedName>
        <fullName evidence="1">Uncharacterized protein</fullName>
    </submittedName>
</protein>
<name>A0A090E6R7_MESPL</name>
<reference evidence="4" key="2">
    <citation type="submission" date="2014-08" db="EMBL/GenBank/DDBJ databases">
        <authorList>
            <person name="Edwards T."/>
        </authorList>
    </citation>
    <scope>NUCLEOTIDE SEQUENCE [LARGE SCALE GENOMIC DNA]</scope>
</reference>
<sequence>MWPCQCLAMAGSGVMTAIDPANTAAPVRVRKNFFMGIRTPLFQSLHQMQGVCVLRRRIRPDAAGVQLSATPSTACNAGMISGWRRCRQPQA</sequence>